<protein>
    <submittedName>
        <fullName evidence="4">Amino acid dehydrogenase</fullName>
    </submittedName>
</protein>
<evidence type="ECO:0000259" key="2">
    <source>
        <dbReference type="Pfam" id="PF01266"/>
    </source>
</evidence>
<dbReference type="Proteomes" id="UP000597138">
    <property type="component" value="Unassembled WGS sequence"/>
</dbReference>
<dbReference type="GO" id="GO:0005737">
    <property type="term" value="C:cytoplasm"/>
    <property type="evidence" value="ECO:0007669"/>
    <property type="project" value="TreeGrafter"/>
</dbReference>
<dbReference type="PANTHER" id="PTHR13847">
    <property type="entry name" value="SARCOSINE DEHYDROGENASE-RELATED"/>
    <property type="match status" value="1"/>
</dbReference>
<dbReference type="InterPro" id="IPR036188">
    <property type="entry name" value="FAD/NAD-bd_sf"/>
</dbReference>
<reference evidence="3" key="1">
    <citation type="journal article" date="2014" name="Int. J. Syst. Evol. Microbiol.">
        <title>Complete genome of a new Firmicutes species belonging to the dominant human colonic microbiota ('Ruminococcus bicirculans') reveals two chromosomes and a selective capacity to utilize plant glucans.</title>
        <authorList>
            <consortium name="NISC Comparative Sequencing Program"/>
            <person name="Wegmann U."/>
            <person name="Louis P."/>
            <person name="Goesmann A."/>
            <person name="Henrissat B."/>
            <person name="Duncan S.H."/>
            <person name="Flint H.J."/>
        </authorList>
    </citation>
    <scope>NUCLEOTIDE SEQUENCE</scope>
    <source>
        <strain evidence="3">CGMCC 1.11013</strain>
    </source>
</reference>
<dbReference type="Gene3D" id="3.50.50.60">
    <property type="entry name" value="FAD/NAD(P)-binding domain"/>
    <property type="match status" value="2"/>
</dbReference>
<evidence type="ECO:0000313" key="5">
    <source>
        <dbReference type="Proteomes" id="UP000027439"/>
    </source>
</evidence>
<evidence type="ECO:0000256" key="1">
    <source>
        <dbReference type="ARBA" id="ARBA00023002"/>
    </source>
</evidence>
<feature type="domain" description="FAD dependent oxidoreductase" evidence="2">
    <location>
        <begin position="13"/>
        <end position="404"/>
    </location>
</feature>
<keyword evidence="1" id="KW-0560">Oxidoreductase</keyword>
<evidence type="ECO:0000313" key="4">
    <source>
        <dbReference type="EMBL" id="KDR32179.1"/>
    </source>
</evidence>
<reference evidence="4 5" key="2">
    <citation type="submission" date="2014-03" db="EMBL/GenBank/DDBJ databases">
        <title>Draft Genome Sequences of Four Burkholderia Strains.</title>
        <authorList>
            <person name="Liu X.Y."/>
            <person name="Li C.X."/>
            <person name="Xu J.H."/>
        </authorList>
    </citation>
    <scope>NUCLEOTIDE SEQUENCE [LARGE SCALE GENOMIC DNA]</scope>
    <source>
        <strain evidence="4 5">R27</strain>
    </source>
</reference>
<name>A0A069NWV1_9BURK</name>
<evidence type="ECO:0000313" key="6">
    <source>
        <dbReference type="Proteomes" id="UP000597138"/>
    </source>
</evidence>
<proteinExistence type="predicted"/>
<dbReference type="EMBL" id="JFHE01000020">
    <property type="protein sequence ID" value="KDR32179.1"/>
    <property type="molecule type" value="Genomic_DNA"/>
</dbReference>
<organism evidence="4 5">
    <name type="scientific">Caballeronia grimmiae</name>
    <dbReference type="NCBI Taxonomy" id="1071679"/>
    <lineage>
        <taxon>Bacteria</taxon>
        <taxon>Pseudomonadati</taxon>
        <taxon>Pseudomonadota</taxon>
        <taxon>Betaproteobacteria</taxon>
        <taxon>Burkholderiales</taxon>
        <taxon>Burkholderiaceae</taxon>
        <taxon>Caballeronia</taxon>
    </lineage>
</organism>
<dbReference type="STRING" id="1071679.BG57_12075"/>
<dbReference type="InterPro" id="IPR006076">
    <property type="entry name" value="FAD-dep_OxRdtase"/>
</dbReference>
<dbReference type="GO" id="GO:0016491">
    <property type="term" value="F:oxidoreductase activity"/>
    <property type="evidence" value="ECO:0007669"/>
    <property type="project" value="UniProtKB-KW"/>
</dbReference>
<dbReference type="PANTHER" id="PTHR13847:SF289">
    <property type="entry name" value="GLYCINE OXIDASE"/>
    <property type="match status" value="1"/>
</dbReference>
<dbReference type="SUPFAM" id="SSF54373">
    <property type="entry name" value="FAD-linked reductases, C-terminal domain"/>
    <property type="match status" value="1"/>
</dbReference>
<dbReference type="AlphaFoldDB" id="A0A069NWV1"/>
<gene>
    <name evidence="4" type="ORF">BG57_12075</name>
    <name evidence="3" type="ORF">GCM10010985_36790</name>
</gene>
<accession>A0A069NWV1</accession>
<dbReference type="Pfam" id="PF01266">
    <property type="entry name" value="DAO"/>
    <property type="match status" value="1"/>
</dbReference>
<sequence>MTQQAQNSQKVSDVVVIGSGIVGLSCAWSALRDGATVTLVDRDFEGDRTSHGNAGGIAVTECTPIAVSGMYAKALKWLFDPLGPLSLDWKHLPSALPWFMAFQRCANKDRFRAISLALAQLNNRVYDDIVPMFEDIGAMDSFYRRGAMTVYETDEAFAADQHEWEFKRELGVRWHAMSEAEIRECEPSLAPVFRHGVFLEDWSHIGDPKRLVTLLRDRVRSLGASFVTGTVKNLDVSDSLAPAAVTEAGERINGRRIVVATGAWSAALAESIGDRVLLDSERGYNTTLPAHGISLSREVIFAERKFVATPLDIGIRIGGAAEFAGLKAPPNYKRSDALLELGKRFLPGINDAGAVKWMGHRPATPDSLPVIGRSPHASSVIYAFGHGHLGLTQSATTGALVADLLANRTPGINLEPYSISRFRH</sequence>
<dbReference type="eggNOG" id="COG0665">
    <property type="taxonomic scope" value="Bacteria"/>
</dbReference>
<reference evidence="3" key="4">
    <citation type="submission" date="2024-05" db="EMBL/GenBank/DDBJ databases">
        <authorList>
            <person name="Sun Q."/>
            <person name="Zhou Y."/>
        </authorList>
    </citation>
    <scope>NUCLEOTIDE SEQUENCE</scope>
    <source>
        <strain evidence="3">CGMCC 1.11013</strain>
    </source>
</reference>
<evidence type="ECO:0000313" key="3">
    <source>
        <dbReference type="EMBL" id="GGD78958.1"/>
    </source>
</evidence>
<dbReference type="EMBL" id="BMEG01000006">
    <property type="protein sequence ID" value="GGD78958.1"/>
    <property type="molecule type" value="Genomic_DNA"/>
</dbReference>
<dbReference type="Gene3D" id="3.30.9.10">
    <property type="entry name" value="D-Amino Acid Oxidase, subunit A, domain 2"/>
    <property type="match status" value="1"/>
</dbReference>
<keyword evidence="6" id="KW-1185">Reference proteome</keyword>
<reference evidence="6" key="3">
    <citation type="journal article" date="2019" name="Int. J. Syst. Evol. Microbiol.">
        <title>The Global Catalogue of Microorganisms (GCM) 10K type strain sequencing project: providing services to taxonomists for standard genome sequencing and annotation.</title>
        <authorList>
            <consortium name="The Broad Institute Genomics Platform"/>
            <consortium name="The Broad Institute Genome Sequencing Center for Infectious Disease"/>
            <person name="Wu L."/>
            <person name="Ma J."/>
        </authorList>
    </citation>
    <scope>NUCLEOTIDE SEQUENCE [LARGE SCALE GENOMIC DNA]</scope>
    <source>
        <strain evidence="6">CGMCC 1.11013</strain>
    </source>
</reference>
<dbReference type="Proteomes" id="UP000027439">
    <property type="component" value="Unassembled WGS sequence"/>
</dbReference>
<comment type="caution">
    <text evidence="4">The sequence shown here is derived from an EMBL/GenBank/DDBJ whole genome shotgun (WGS) entry which is preliminary data.</text>
</comment>
<dbReference type="SUPFAM" id="SSF51905">
    <property type="entry name" value="FAD/NAD(P)-binding domain"/>
    <property type="match status" value="1"/>
</dbReference>
<dbReference type="OrthoDB" id="18526at2"/>